<feature type="compositionally biased region" description="Low complexity" evidence="1">
    <location>
        <begin position="348"/>
        <end position="389"/>
    </location>
</feature>
<comment type="caution">
    <text evidence="3">The sequence shown here is derived from an EMBL/GenBank/DDBJ whole genome shotgun (WGS) entry which is preliminary data.</text>
</comment>
<sequence>MKFTRHLLLALAFFIMAWMTAQSSTYQTKLTSAIRQSLQLLARNVTDEDFDWYKPVAVILKPASKRDLHQKRLLPVISIDEILFISSFSRLHRPSLFPPYWPFVQDHWALHRLTHIYQQSDRLRNLFNRYELPGHEERNLLSLARMGLVAIPKVKEINHQRNYGNHGEQNPEQNVRLRTADPYGFFSGKKGKDKLPPPWLYELAGPPGPPGKDGVNGINGINGVDGKDGRDGIPGAVGPPGLIGPPGQNGMNGAPGAQGPPGIPGQQGVQGRDGSDGVNGKDGTPGTAGAAGPPGTPGQNAKDGRDGSAGPPGQPGTAGQNGKDGEDGKDGKDGAPGPPGPPGKDGQDGQTGTFGQDGQDGSVGAAGLSGVPGSSGVAGASGPAGVPGIPGTPGIQWPSSSVG</sequence>
<evidence type="ECO:0000313" key="3">
    <source>
        <dbReference type="EMBL" id="CAH0112235.1"/>
    </source>
</evidence>
<feature type="compositionally biased region" description="Low complexity" evidence="1">
    <location>
        <begin position="245"/>
        <end position="257"/>
    </location>
</feature>
<name>A0A8J2SAA9_9CRUS</name>
<dbReference type="AlphaFoldDB" id="A0A8J2SAA9"/>
<dbReference type="PANTHER" id="PTHR24637:SF377">
    <property type="entry name" value="COLLAGEN TYPE IX ALPHA 1 CHAIN"/>
    <property type="match status" value="1"/>
</dbReference>
<evidence type="ECO:0000256" key="1">
    <source>
        <dbReference type="SAM" id="MobiDB-lite"/>
    </source>
</evidence>
<feature type="compositionally biased region" description="Low complexity" evidence="1">
    <location>
        <begin position="308"/>
        <end position="321"/>
    </location>
</feature>
<dbReference type="OrthoDB" id="6399672at2759"/>
<protein>
    <recommendedName>
        <fullName evidence="5">Collagen iv alpha 1 chain</fullName>
    </recommendedName>
</protein>
<dbReference type="PANTHER" id="PTHR24637">
    <property type="entry name" value="COLLAGEN"/>
    <property type="match status" value="1"/>
</dbReference>
<dbReference type="Pfam" id="PF01391">
    <property type="entry name" value="Collagen"/>
    <property type="match status" value="2"/>
</dbReference>
<dbReference type="Proteomes" id="UP000789390">
    <property type="component" value="Unassembled WGS sequence"/>
</dbReference>
<dbReference type="InterPro" id="IPR008160">
    <property type="entry name" value="Collagen"/>
</dbReference>
<feature type="compositionally biased region" description="Basic and acidic residues" evidence="1">
    <location>
        <begin position="323"/>
        <end position="333"/>
    </location>
</feature>
<organism evidence="3 4">
    <name type="scientific">Daphnia galeata</name>
    <dbReference type="NCBI Taxonomy" id="27404"/>
    <lineage>
        <taxon>Eukaryota</taxon>
        <taxon>Metazoa</taxon>
        <taxon>Ecdysozoa</taxon>
        <taxon>Arthropoda</taxon>
        <taxon>Crustacea</taxon>
        <taxon>Branchiopoda</taxon>
        <taxon>Diplostraca</taxon>
        <taxon>Cladocera</taxon>
        <taxon>Anomopoda</taxon>
        <taxon>Daphniidae</taxon>
        <taxon>Daphnia</taxon>
    </lineage>
</organism>
<feature type="chain" id="PRO_5035176697" description="Collagen iv alpha 1 chain" evidence="2">
    <location>
        <begin position="24"/>
        <end position="403"/>
    </location>
</feature>
<evidence type="ECO:0000313" key="4">
    <source>
        <dbReference type="Proteomes" id="UP000789390"/>
    </source>
</evidence>
<feature type="compositionally biased region" description="Low complexity" evidence="1">
    <location>
        <begin position="212"/>
        <end position="224"/>
    </location>
</feature>
<accession>A0A8J2SAA9</accession>
<feature type="region of interest" description="Disordered" evidence="1">
    <location>
        <begin position="187"/>
        <end position="403"/>
    </location>
</feature>
<evidence type="ECO:0000256" key="2">
    <source>
        <dbReference type="SAM" id="SignalP"/>
    </source>
</evidence>
<feature type="compositionally biased region" description="Low complexity" evidence="1">
    <location>
        <begin position="284"/>
        <end position="293"/>
    </location>
</feature>
<evidence type="ECO:0008006" key="5">
    <source>
        <dbReference type="Google" id="ProtNLM"/>
    </source>
</evidence>
<keyword evidence="4" id="KW-1185">Reference proteome</keyword>
<feature type="signal peptide" evidence="2">
    <location>
        <begin position="1"/>
        <end position="23"/>
    </location>
</feature>
<proteinExistence type="predicted"/>
<keyword evidence="2" id="KW-0732">Signal</keyword>
<dbReference type="EMBL" id="CAKKLH010000324">
    <property type="protein sequence ID" value="CAH0112235.1"/>
    <property type="molecule type" value="Genomic_DNA"/>
</dbReference>
<gene>
    <name evidence="3" type="ORF">DGAL_LOCUS15947</name>
</gene>
<reference evidence="3" key="1">
    <citation type="submission" date="2021-11" db="EMBL/GenBank/DDBJ databases">
        <authorList>
            <person name="Schell T."/>
        </authorList>
    </citation>
    <scope>NUCLEOTIDE SEQUENCE</scope>
    <source>
        <strain evidence="3">M5</strain>
    </source>
</reference>